<dbReference type="Pfam" id="PF19898">
    <property type="entry name" value="DUF6371"/>
    <property type="match status" value="1"/>
</dbReference>
<dbReference type="AlphaFoldDB" id="A0A1H8UZA9"/>
<dbReference type="RefSeq" id="WP_143065329.1">
    <property type="nucleotide sequence ID" value="NZ_FOCL01000021.1"/>
</dbReference>
<dbReference type="EMBL" id="FOCL01000021">
    <property type="protein sequence ID" value="SEP08552.1"/>
    <property type="molecule type" value="Genomic_DNA"/>
</dbReference>
<feature type="domain" description="Zinc beta-ribbon finger putative" evidence="2">
    <location>
        <begin position="3"/>
        <end position="65"/>
    </location>
</feature>
<evidence type="ECO:0000313" key="3">
    <source>
        <dbReference type="EMBL" id="SEP08552.1"/>
    </source>
</evidence>
<evidence type="ECO:0008006" key="5">
    <source>
        <dbReference type="Google" id="ProtNLM"/>
    </source>
</evidence>
<protein>
    <recommendedName>
        <fullName evidence="5">Toprim-like</fullName>
    </recommendedName>
</protein>
<name>A0A1H8UZA9_9SPHI</name>
<evidence type="ECO:0000313" key="4">
    <source>
        <dbReference type="Proteomes" id="UP000198942"/>
    </source>
</evidence>
<accession>A0A1H8UZA9</accession>
<organism evidence="3 4">
    <name type="scientific">Mucilaginibacter gossypiicola</name>
    <dbReference type="NCBI Taxonomy" id="551995"/>
    <lineage>
        <taxon>Bacteria</taxon>
        <taxon>Pseudomonadati</taxon>
        <taxon>Bacteroidota</taxon>
        <taxon>Sphingobacteriia</taxon>
        <taxon>Sphingobacteriales</taxon>
        <taxon>Sphingobacteriaceae</taxon>
        <taxon>Mucilaginibacter</taxon>
    </lineage>
</organism>
<dbReference type="STRING" id="551995.SAMN05192574_12153"/>
<dbReference type="Pfam" id="PF21957">
    <property type="entry name" value="Zn_ribbon_16"/>
    <property type="match status" value="1"/>
</dbReference>
<sequence>MRYRFSLKATLGRSKKYECPQCGHKNRFTRYTDNWIGEYIADDVGMCDRINSCGYHYRPLQYFQALGKHLGYNPIVNQRISKPVNNTPSYIQQQHLGSSLRRYEKNSFVKFLNALFPASLVDSALERYKIGTSYRWGGSTIFWQIDQVGKIRTGKIMQYDEATGKRIKESSDHIYWMHRHLNLNDFNLEQCLFGEHLLSENPLKTVCVVESEKNAIISSIYDPDCVWVSVGSINNLNVKFCKALKGRKVLLFPDGDAYENWVVRAEELKSIADVSVCDLLEKALTIQEKKQGFDLADYLLPAAPYLLC</sequence>
<dbReference type="InterPro" id="IPR047731">
    <property type="entry name" value="Zinc_ribbon_put"/>
</dbReference>
<dbReference type="OrthoDB" id="1068350at2"/>
<gene>
    <name evidence="3" type="ORF">SAMN05192574_12153</name>
</gene>
<dbReference type="Proteomes" id="UP000198942">
    <property type="component" value="Unassembled WGS sequence"/>
</dbReference>
<feature type="domain" description="DUF6371" evidence="1">
    <location>
        <begin position="106"/>
        <end position="254"/>
    </location>
</feature>
<evidence type="ECO:0000259" key="2">
    <source>
        <dbReference type="Pfam" id="PF21957"/>
    </source>
</evidence>
<dbReference type="InterPro" id="IPR045951">
    <property type="entry name" value="DUF6371"/>
</dbReference>
<evidence type="ECO:0000259" key="1">
    <source>
        <dbReference type="Pfam" id="PF19898"/>
    </source>
</evidence>
<reference evidence="4" key="1">
    <citation type="submission" date="2016-10" db="EMBL/GenBank/DDBJ databases">
        <authorList>
            <person name="Varghese N."/>
            <person name="Submissions S."/>
        </authorList>
    </citation>
    <scope>NUCLEOTIDE SEQUENCE [LARGE SCALE GENOMIC DNA]</scope>
    <source>
        <strain evidence="4">Gh-48</strain>
    </source>
</reference>
<proteinExistence type="predicted"/>
<dbReference type="NCBIfam" id="NF040506">
    <property type="entry name" value="PG0870_Nterm"/>
    <property type="match status" value="1"/>
</dbReference>
<keyword evidence="4" id="KW-1185">Reference proteome</keyword>